<protein>
    <recommendedName>
        <fullName evidence="1">FBD domain-containing protein</fullName>
    </recommendedName>
</protein>
<evidence type="ECO:0000259" key="1">
    <source>
        <dbReference type="SMART" id="SM00579"/>
    </source>
</evidence>
<dbReference type="EMBL" id="CACVBM020001940">
    <property type="protein sequence ID" value="CAA7062552.1"/>
    <property type="molecule type" value="Genomic_DNA"/>
</dbReference>
<dbReference type="InterPro" id="IPR055411">
    <property type="entry name" value="LRR_FXL15/At3g58940/PEG3-like"/>
</dbReference>
<dbReference type="Pfam" id="PF24758">
    <property type="entry name" value="LRR_At5g56370"/>
    <property type="match status" value="1"/>
</dbReference>
<dbReference type="Pfam" id="PF08387">
    <property type="entry name" value="FBD"/>
    <property type="match status" value="1"/>
</dbReference>
<comment type="caution">
    <text evidence="2">The sequence shown here is derived from an EMBL/GenBank/DDBJ whole genome shotgun (WGS) entry which is preliminary data.</text>
</comment>
<dbReference type="PANTHER" id="PTHR31900:SF34">
    <property type="entry name" value="EMB|CAB62440.1-RELATED"/>
    <property type="match status" value="1"/>
</dbReference>
<dbReference type="PANTHER" id="PTHR31900">
    <property type="entry name" value="F-BOX/RNI SUPERFAMILY PROTEIN-RELATED"/>
    <property type="match status" value="1"/>
</dbReference>
<gene>
    <name evidence="2" type="ORF">MERR_LOCUS49788</name>
</gene>
<dbReference type="InterPro" id="IPR050232">
    <property type="entry name" value="FBL13/AtMIF1-like"/>
</dbReference>
<evidence type="ECO:0000313" key="3">
    <source>
        <dbReference type="Proteomes" id="UP000467841"/>
    </source>
</evidence>
<evidence type="ECO:0000313" key="2">
    <source>
        <dbReference type="EMBL" id="CAA7062552.1"/>
    </source>
</evidence>
<dbReference type="InterPro" id="IPR006566">
    <property type="entry name" value="FBD"/>
</dbReference>
<dbReference type="InterPro" id="IPR032675">
    <property type="entry name" value="LRR_dom_sf"/>
</dbReference>
<name>A0A6D2LM52_9BRAS</name>
<dbReference type="Gene3D" id="3.80.10.10">
    <property type="entry name" value="Ribonuclease Inhibitor"/>
    <property type="match status" value="1"/>
</dbReference>
<reference evidence="2" key="1">
    <citation type="submission" date="2020-01" db="EMBL/GenBank/DDBJ databases">
        <authorList>
            <person name="Mishra B."/>
        </authorList>
    </citation>
    <scope>NUCLEOTIDE SEQUENCE [LARGE SCALE GENOMIC DNA]</scope>
</reference>
<dbReference type="Proteomes" id="UP000467841">
    <property type="component" value="Unassembled WGS sequence"/>
</dbReference>
<dbReference type="SUPFAM" id="SSF52058">
    <property type="entry name" value="L domain-like"/>
    <property type="match status" value="1"/>
</dbReference>
<proteinExistence type="predicted"/>
<dbReference type="OrthoDB" id="1092136at2759"/>
<accession>A0A6D2LM52</accession>
<keyword evidence="3" id="KW-1185">Reference proteome</keyword>
<dbReference type="SMART" id="SM00579">
    <property type="entry name" value="FBD"/>
    <property type="match status" value="1"/>
</dbReference>
<organism evidence="2 3">
    <name type="scientific">Microthlaspi erraticum</name>
    <dbReference type="NCBI Taxonomy" id="1685480"/>
    <lineage>
        <taxon>Eukaryota</taxon>
        <taxon>Viridiplantae</taxon>
        <taxon>Streptophyta</taxon>
        <taxon>Embryophyta</taxon>
        <taxon>Tracheophyta</taxon>
        <taxon>Spermatophyta</taxon>
        <taxon>Magnoliopsida</taxon>
        <taxon>eudicotyledons</taxon>
        <taxon>Gunneridae</taxon>
        <taxon>Pentapetalae</taxon>
        <taxon>rosids</taxon>
        <taxon>malvids</taxon>
        <taxon>Brassicales</taxon>
        <taxon>Brassicaceae</taxon>
        <taxon>Coluteocarpeae</taxon>
        <taxon>Microthlaspi</taxon>
    </lineage>
</organism>
<feature type="domain" description="FBD" evidence="1">
    <location>
        <begin position="233"/>
        <end position="304"/>
    </location>
</feature>
<dbReference type="AlphaFoldDB" id="A0A6D2LM52"/>
<sequence length="344" mass="38938">MVLSKRWKFLWTFVPRLEYDHAGYEDGEDWIFSRFFYSSLLLHEAPVLESLSFMLHPKTGGIDIGVCVRTAIKRSVRKLHIVIDDCSDETIHPAVILPSSLYTGCRMLVTLGLSNLDLMDSSSTVCFPSLKTLALTWINYPNSGFVPMFLSGCPVLENLFVQRCFGDNGGLFVIKMACLKVLSYRKISDFDADGFWIDAPSLELLNVDDQKLVGSIASMNPMPSWNEPSDVPRCLLSSLETFEWSQYEGREDDIQVARFILRNSARLKTAAFNPKSTDPEEKLEILTKLSMTLRSSTTCQLNFGLGTSTSVQEGTTESLWRLEFPVRRSEKETFLMAHVSYETK</sequence>